<comment type="caution">
    <text evidence="1">The sequence shown here is derived from an EMBL/GenBank/DDBJ whole genome shotgun (WGS) entry which is preliminary data.</text>
</comment>
<evidence type="ECO:0000313" key="2">
    <source>
        <dbReference type="Proteomes" id="UP001152795"/>
    </source>
</evidence>
<name>A0A7D9IQQ2_PARCT</name>
<dbReference type="Proteomes" id="UP001152795">
    <property type="component" value="Unassembled WGS sequence"/>
</dbReference>
<reference evidence="1" key="1">
    <citation type="submission" date="2020-04" db="EMBL/GenBank/DDBJ databases">
        <authorList>
            <person name="Alioto T."/>
            <person name="Alioto T."/>
            <person name="Gomez Garrido J."/>
        </authorList>
    </citation>
    <scope>NUCLEOTIDE SEQUENCE</scope>
    <source>
        <strain evidence="1">A484AB</strain>
    </source>
</reference>
<organism evidence="1 2">
    <name type="scientific">Paramuricea clavata</name>
    <name type="common">Red gorgonian</name>
    <name type="synonym">Violescent sea-whip</name>
    <dbReference type="NCBI Taxonomy" id="317549"/>
    <lineage>
        <taxon>Eukaryota</taxon>
        <taxon>Metazoa</taxon>
        <taxon>Cnidaria</taxon>
        <taxon>Anthozoa</taxon>
        <taxon>Octocorallia</taxon>
        <taxon>Malacalcyonacea</taxon>
        <taxon>Plexauridae</taxon>
        <taxon>Paramuricea</taxon>
    </lineage>
</organism>
<gene>
    <name evidence="1" type="ORF">PACLA_8A059256</name>
</gene>
<dbReference type="AlphaFoldDB" id="A0A7D9IQQ2"/>
<evidence type="ECO:0000313" key="1">
    <source>
        <dbReference type="EMBL" id="CAB4011100.1"/>
    </source>
</evidence>
<accession>A0A7D9IQQ2</accession>
<protein>
    <submittedName>
        <fullName evidence="1">Uncharacterized protein</fullName>
    </submittedName>
</protein>
<sequence length="58" mass="6878">MLFEPEQTWLHEVISERENRQTSSAVNRGQNMLCYNRGWVEQYVESENSEGKKIKIGF</sequence>
<proteinExistence type="predicted"/>
<keyword evidence="2" id="KW-1185">Reference proteome</keyword>
<dbReference type="EMBL" id="CACRXK020007026">
    <property type="protein sequence ID" value="CAB4011100.1"/>
    <property type="molecule type" value="Genomic_DNA"/>
</dbReference>